<dbReference type="GO" id="GO:0006351">
    <property type="term" value="P:DNA-templated transcription"/>
    <property type="evidence" value="ECO:0007669"/>
    <property type="project" value="InterPro"/>
</dbReference>
<dbReference type="InterPro" id="IPR036864">
    <property type="entry name" value="Zn2-C6_fun-type_DNA-bd_sf"/>
</dbReference>
<dbReference type="Pfam" id="PF04082">
    <property type="entry name" value="Fungal_trans"/>
    <property type="match status" value="1"/>
</dbReference>
<keyword evidence="1" id="KW-0479">Metal-binding</keyword>
<evidence type="ECO:0000256" key="2">
    <source>
        <dbReference type="ARBA" id="ARBA00023242"/>
    </source>
</evidence>
<dbReference type="SMART" id="SM00906">
    <property type="entry name" value="Fungal_trans"/>
    <property type="match status" value="1"/>
</dbReference>
<sequence>MSSSQLDLDTDFYFDADLFSYQQDEFYMHLDQLEVAEGAEADPKAGCAEVDPKAGSRVSLACIPCRTRHIRCDARTPSCSKCQSDNRTCSYTKSRRGGQRSKGRRKKTALDPHWPEGLDLHGPLQYQPANIAVPALFPNGTTPETSEASSGLSSFHDRDYSTMQFLDSYYTYFHDAHPITLPRGYLISRLQSNPVSLEQVEHVMEYIGSLYTPHIASEYLRHKVSVQLSAGNLPMTGFSVQALMLFALATHCCNNFEESRVLLDRAITMALEIKMQSRSFAQANGEGNAVLEESWRRTWWLLFIMDGTFAGVMHETSFRLSNIPTDVDLPCEEREYAKGNIPAPKSLLEYETREFSDEEIAFSSFTYLIDGARIISSVLPTISQAGEPSDHAATAANAKLVSWVVHLPESKKQIIHESGKMDEVNFQAHMLINLLVLYLHRPRSRLAYSGVEGSSKCTVTPSSEQMTRMRQKAYALHTNKTLSCLETLLGMMALPTPILKHTPLIICGVAMAIMGQMAACNLVLESNKAAEGRERIRLGIGALKEFTEVWPLGRRTNLEMKAIGRELLNIPNANGVRTPMGTVLGQEDEFRTVTATLT</sequence>
<organism evidence="5 6">
    <name type="scientific">Pseudogymnoascus verrucosus</name>
    <dbReference type="NCBI Taxonomy" id="342668"/>
    <lineage>
        <taxon>Eukaryota</taxon>
        <taxon>Fungi</taxon>
        <taxon>Dikarya</taxon>
        <taxon>Ascomycota</taxon>
        <taxon>Pezizomycotina</taxon>
        <taxon>Leotiomycetes</taxon>
        <taxon>Thelebolales</taxon>
        <taxon>Thelebolaceae</taxon>
        <taxon>Pseudogymnoascus</taxon>
    </lineage>
</organism>
<dbReference type="GeneID" id="28837628"/>
<dbReference type="EMBL" id="KV460226">
    <property type="protein sequence ID" value="OBT96752.2"/>
    <property type="molecule type" value="Genomic_DNA"/>
</dbReference>
<evidence type="ECO:0000313" key="5">
    <source>
        <dbReference type="EMBL" id="OBT96752.2"/>
    </source>
</evidence>
<evidence type="ECO:0000313" key="6">
    <source>
        <dbReference type="Proteomes" id="UP000091956"/>
    </source>
</evidence>
<dbReference type="Pfam" id="PF00172">
    <property type="entry name" value="Zn_clus"/>
    <property type="match status" value="1"/>
</dbReference>
<dbReference type="RefSeq" id="XP_018130485.2">
    <property type="nucleotide sequence ID" value="XM_018273717.2"/>
</dbReference>
<accession>A0A1B8GLP5</accession>
<dbReference type="CDD" id="cd12148">
    <property type="entry name" value="fungal_TF_MHR"/>
    <property type="match status" value="1"/>
</dbReference>
<dbReference type="PROSITE" id="PS00463">
    <property type="entry name" value="ZN2_CY6_FUNGAL_1"/>
    <property type="match status" value="1"/>
</dbReference>
<feature type="compositionally biased region" description="Basic residues" evidence="3">
    <location>
        <begin position="93"/>
        <end position="107"/>
    </location>
</feature>
<reference evidence="5 6" key="1">
    <citation type="submission" date="2016-03" db="EMBL/GenBank/DDBJ databases">
        <title>Comparative genomics of Pseudogymnoascus destructans, the fungus causing white-nose syndrome of bats.</title>
        <authorList>
            <person name="Palmer J.M."/>
            <person name="Drees K.P."/>
            <person name="Foster J.T."/>
            <person name="Lindner D.L."/>
        </authorList>
    </citation>
    <scope>NUCLEOTIDE SEQUENCE [LARGE SCALE GENOMIC DNA]</scope>
    <source>
        <strain evidence="5 6">UAMH 10579</strain>
    </source>
</reference>
<evidence type="ECO:0000256" key="1">
    <source>
        <dbReference type="ARBA" id="ARBA00022723"/>
    </source>
</evidence>
<dbReference type="SMART" id="SM00066">
    <property type="entry name" value="GAL4"/>
    <property type="match status" value="1"/>
</dbReference>
<feature type="region of interest" description="Disordered" evidence="3">
    <location>
        <begin position="90"/>
        <end position="114"/>
    </location>
</feature>
<dbReference type="GO" id="GO:0003677">
    <property type="term" value="F:DNA binding"/>
    <property type="evidence" value="ECO:0007669"/>
    <property type="project" value="InterPro"/>
</dbReference>
<dbReference type="InterPro" id="IPR001138">
    <property type="entry name" value="Zn2Cys6_DnaBD"/>
</dbReference>
<dbReference type="Gene3D" id="4.10.240.10">
    <property type="entry name" value="Zn(2)-C6 fungal-type DNA-binding domain"/>
    <property type="match status" value="1"/>
</dbReference>
<dbReference type="InterPro" id="IPR007219">
    <property type="entry name" value="XnlR_reg_dom"/>
</dbReference>
<name>A0A1B8GLP5_9PEZI</name>
<reference evidence="6" key="2">
    <citation type="journal article" date="2018" name="Nat. Commun.">
        <title>Extreme sensitivity to ultraviolet light in the fungal pathogen causing white-nose syndrome of bats.</title>
        <authorList>
            <person name="Palmer J.M."/>
            <person name="Drees K.P."/>
            <person name="Foster J.T."/>
            <person name="Lindner D.L."/>
        </authorList>
    </citation>
    <scope>NUCLEOTIDE SEQUENCE [LARGE SCALE GENOMIC DNA]</scope>
    <source>
        <strain evidence="6">UAMH 10579</strain>
    </source>
</reference>
<dbReference type="PANTHER" id="PTHR47431:SF4">
    <property type="entry name" value="ZN(II)2CYS6 TRANSCRIPTION FACTOR (EUROFUNG)"/>
    <property type="match status" value="1"/>
</dbReference>
<keyword evidence="6" id="KW-1185">Reference proteome</keyword>
<dbReference type="SUPFAM" id="SSF57701">
    <property type="entry name" value="Zn2/Cys6 DNA-binding domain"/>
    <property type="match status" value="1"/>
</dbReference>
<feature type="domain" description="Zn(2)-C6 fungal-type" evidence="4">
    <location>
        <begin position="61"/>
        <end position="91"/>
    </location>
</feature>
<proteinExistence type="predicted"/>
<dbReference type="STRING" id="342668.A0A1B8GLP5"/>
<evidence type="ECO:0000256" key="3">
    <source>
        <dbReference type="SAM" id="MobiDB-lite"/>
    </source>
</evidence>
<dbReference type="PANTHER" id="PTHR47431">
    <property type="entry name" value="ZN(II)2CYS6 TRANSCRIPTION FACTOR (EUROFUNG)-RELATED"/>
    <property type="match status" value="1"/>
</dbReference>
<protein>
    <recommendedName>
        <fullName evidence="4">Zn(2)-C6 fungal-type domain-containing protein</fullName>
    </recommendedName>
</protein>
<keyword evidence="2" id="KW-0539">Nucleus</keyword>
<dbReference type="PROSITE" id="PS50048">
    <property type="entry name" value="ZN2_CY6_FUNGAL_2"/>
    <property type="match status" value="1"/>
</dbReference>
<dbReference type="GO" id="GO:0008270">
    <property type="term" value="F:zinc ion binding"/>
    <property type="evidence" value="ECO:0007669"/>
    <property type="project" value="InterPro"/>
</dbReference>
<dbReference type="AlphaFoldDB" id="A0A1B8GLP5"/>
<dbReference type="GO" id="GO:0000981">
    <property type="term" value="F:DNA-binding transcription factor activity, RNA polymerase II-specific"/>
    <property type="evidence" value="ECO:0007669"/>
    <property type="project" value="InterPro"/>
</dbReference>
<dbReference type="Proteomes" id="UP000091956">
    <property type="component" value="Unassembled WGS sequence"/>
</dbReference>
<gene>
    <name evidence="5" type="ORF">VE01_04242</name>
</gene>
<dbReference type="CDD" id="cd00067">
    <property type="entry name" value="GAL4"/>
    <property type="match status" value="1"/>
</dbReference>
<evidence type="ECO:0000259" key="4">
    <source>
        <dbReference type="PROSITE" id="PS50048"/>
    </source>
</evidence>